<feature type="transmembrane region" description="Helical" evidence="2">
    <location>
        <begin position="113"/>
        <end position="137"/>
    </location>
</feature>
<organism evidence="5">
    <name type="scientific">Enterobius vermicularis</name>
    <name type="common">Human pinworm</name>
    <dbReference type="NCBI Taxonomy" id="51028"/>
    <lineage>
        <taxon>Eukaryota</taxon>
        <taxon>Metazoa</taxon>
        <taxon>Ecdysozoa</taxon>
        <taxon>Nematoda</taxon>
        <taxon>Chromadorea</taxon>
        <taxon>Rhabditida</taxon>
        <taxon>Spirurina</taxon>
        <taxon>Oxyuridomorpha</taxon>
        <taxon>Oxyuroidea</taxon>
        <taxon>Oxyuridae</taxon>
        <taxon>Enterobius</taxon>
    </lineage>
</organism>
<feature type="transmembrane region" description="Helical" evidence="2">
    <location>
        <begin position="55"/>
        <end position="76"/>
    </location>
</feature>
<dbReference type="Proteomes" id="UP000274131">
    <property type="component" value="Unassembled WGS sequence"/>
</dbReference>
<keyword evidence="2" id="KW-0812">Transmembrane</keyword>
<gene>
    <name evidence="3" type="ORF">EVEC_LOCUS12724</name>
</gene>
<evidence type="ECO:0000313" key="3">
    <source>
        <dbReference type="EMBL" id="VDD97973.1"/>
    </source>
</evidence>
<accession>A0A0N4VRC8</accession>
<evidence type="ECO:0000313" key="4">
    <source>
        <dbReference type="Proteomes" id="UP000274131"/>
    </source>
</evidence>
<keyword evidence="2" id="KW-0472">Membrane</keyword>
<proteinExistence type="predicted"/>
<evidence type="ECO:0000256" key="2">
    <source>
        <dbReference type="SAM" id="Phobius"/>
    </source>
</evidence>
<reference evidence="5" key="1">
    <citation type="submission" date="2017-02" db="UniProtKB">
        <authorList>
            <consortium name="WormBaseParasite"/>
        </authorList>
    </citation>
    <scope>IDENTIFICATION</scope>
</reference>
<dbReference type="EMBL" id="UXUI01016303">
    <property type="protein sequence ID" value="VDD97973.1"/>
    <property type="molecule type" value="Genomic_DNA"/>
</dbReference>
<dbReference type="AlphaFoldDB" id="A0A0N4VRC8"/>
<name>A0A0N4VRC8_ENTVE</name>
<evidence type="ECO:0000256" key="1">
    <source>
        <dbReference type="SAM" id="MobiDB-lite"/>
    </source>
</evidence>
<keyword evidence="2" id="KW-1133">Transmembrane helix</keyword>
<evidence type="ECO:0000313" key="5">
    <source>
        <dbReference type="WBParaSite" id="EVEC_0001359301-mRNA-1"/>
    </source>
</evidence>
<feature type="region of interest" description="Disordered" evidence="1">
    <location>
        <begin position="23"/>
        <end position="45"/>
    </location>
</feature>
<protein>
    <submittedName>
        <fullName evidence="5">Transmembrane protein</fullName>
    </submittedName>
</protein>
<reference evidence="3 4" key="2">
    <citation type="submission" date="2018-10" db="EMBL/GenBank/DDBJ databases">
        <authorList>
            <consortium name="Pathogen Informatics"/>
        </authorList>
    </citation>
    <scope>NUCLEOTIDE SEQUENCE [LARGE SCALE GENOMIC DNA]</scope>
</reference>
<keyword evidence="4" id="KW-1185">Reference proteome</keyword>
<sequence length="138" mass="15249">MVLPQFNQEVKHKNGVHRVQRRYANSKRPQYVDNDASAPGSAKRKVSIRTREKKLSAVSATAAAAGAVSAGDSFAVTDMRLRGSRPMILSHDHQRQSKEVKLEVEKTTTVNGFFGSVSFLFFIVLSAVILFCTFSFVS</sequence>
<dbReference type="WBParaSite" id="EVEC_0001359301-mRNA-1">
    <property type="protein sequence ID" value="EVEC_0001359301-mRNA-1"/>
    <property type="gene ID" value="EVEC_0001359301"/>
</dbReference>